<accession>A0A4S8RB76</accession>
<organism evidence="2 3">
    <name type="scientific">Botrytis galanthina</name>
    <dbReference type="NCBI Taxonomy" id="278940"/>
    <lineage>
        <taxon>Eukaryota</taxon>
        <taxon>Fungi</taxon>
        <taxon>Dikarya</taxon>
        <taxon>Ascomycota</taxon>
        <taxon>Pezizomycotina</taxon>
        <taxon>Leotiomycetes</taxon>
        <taxon>Helotiales</taxon>
        <taxon>Sclerotiniaceae</taxon>
        <taxon>Botrytis</taxon>
    </lineage>
</organism>
<gene>
    <name evidence="2" type="ORF">BGAL_0105g00230</name>
</gene>
<dbReference type="EMBL" id="PQXL01000105">
    <property type="protein sequence ID" value="THV51609.1"/>
    <property type="molecule type" value="Genomic_DNA"/>
</dbReference>
<feature type="region of interest" description="Disordered" evidence="1">
    <location>
        <begin position="142"/>
        <end position="168"/>
    </location>
</feature>
<comment type="caution">
    <text evidence="2">The sequence shown here is derived from an EMBL/GenBank/DDBJ whole genome shotgun (WGS) entry which is preliminary data.</text>
</comment>
<dbReference type="AlphaFoldDB" id="A0A4S8RB76"/>
<evidence type="ECO:0000313" key="2">
    <source>
        <dbReference type="EMBL" id="THV51609.1"/>
    </source>
</evidence>
<protein>
    <submittedName>
        <fullName evidence="2">Uncharacterized protein</fullName>
    </submittedName>
</protein>
<dbReference type="Proteomes" id="UP000308671">
    <property type="component" value="Unassembled WGS sequence"/>
</dbReference>
<keyword evidence="3" id="KW-1185">Reference proteome</keyword>
<proteinExistence type="predicted"/>
<sequence>MDNQHHLPPPVYTINPPTSNPQTFQPFDATRWLLDTQRQYTQAIHYQDLLRQIFQASDYWWNEFLAFNDVFLQPRFSHSNTSVWSFYSTPQIRGMRSEYLTGGRNFTNETGEICNWLAFCLRELRNNGIEWNSDATISSSVTRREEIRSGRQNETSSGRRERRERGQGDPYPSVEWWWNGDVIEFTLN</sequence>
<name>A0A4S8RB76_9HELO</name>
<feature type="region of interest" description="Disordered" evidence="1">
    <location>
        <begin position="1"/>
        <end position="20"/>
    </location>
</feature>
<reference evidence="2 3" key="1">
    <citation type="submission" date="2017-12" db="EMBL/GenBank/DDBJ databases">
        <title>Comparative genomics of Botrytis spp.</title>
        <authorList>
            <person name="Valero-Jimenez C.A."/>
            <person name="Tapia P."/>
            <person name="Veloso J."/>
            <person name="Silva-Moreno E."/>
            <person name="Staats M."/>
            <person name="Valdes J.H."/>
            <person name="Van Kan J.A.L."/>
        </authorList>
    </citation>
    <scope>NUCLEOTIDE SEQUENCE [LARGE SCALE GENOMIC DNA]</scope>
    <source>
        <strain evidence="2 3">MUCL435</strain>
    </source>
</reference>
<feature type="compositionally biased region" description="Basic and acidic residues" evidence="1">
    <location>
        <begin position="142"/>
        <end position="167"/>
    </location>
</feature>
<evidence type="ECO:0000313" key="3">
    <source>
        <dbReference type="Proteomes" id="UP000308671"/>
    </source>
</evidence>
<dbReference type="OrthoDB" id="3462836at2759"/>
<evidence type="ECO:0000256" key="1">
    <source>
        <dbReference type="SAM" id="MobiDB-lite"/>
    </source>
</evidence>